<sequence length="466" mass="52897">MKNKFIKSLMNSLNSREREREREREVSQGDLSMKKESNGIGENKNSKKINKNNKIISSILAVIMCCQSFVGANPNSDNREFVSDKVIDNNPAADGSEKEEEKEEDKEDKEDKEEVKDIKSKKNNSSSLIRNSLDALLSIAAMSGWWFYVTKNKSEKIVLKEKNEKTQQLEDQCKKLEEDKANLQKEVEESNKQLSGMDKQMRQLEDQCKKLEEDKANLQKEVEESNKQLSGMDKQMRQLEDQCKKLEEEEEEEEKDKLNTNPSTEEPQHQPSAEISTDVKVVSLGESGCGKTCLCNFEADSSSSEFLENYMATVGAKPRKRSFAKKIGNTVMKFISWDTPGEKRISATFASVYSRDVKIIRICFDLSKKLSEEYFSYWINLMKNSAPNDAKFMFLGCKSDKVTNDDEVNNTINNIINGAISNTGLSEGKIIKPLAEDKINGSNSFFKTSVKNKTGFEEVLNAMFCA</sequence>
<dbReference type="SMART" id="SM00175">
    <property type="entry name" value="RAB"/>
    <property type="match status" value="1"/>
</dbReference>
<evidence type="ECO:0000256" key="2">
    <source>
        <dbReference type="SAM" id="MobiDB-lite"/>
    </source>
</evidence>
<name>A0AA48I0Y5_9FIRM</name>
<dbReference type="PANTHER" id="PTHR47978">
    <property type="match status" value="1"/>
</dbReference>
<dbReference type="AlphaFoldDB" id="A0AA48I0Y5"/>
<dbReference type="InterPro" id="IPR027417">
    <property type="entry name" value="P-loop_NTPase"/>
</dbReference>
<dbReference type="EMBL" id="AP027924">
    <property type="protein sequence ID" value="BED91757.1"/>
    <property type="molecule type" value="Genomic_DNA"/>
</dbReference>
<dbReference type="Proteomes" id="UP001337580">
    <property type="component" value="Chromosome"/>
</dbReference>
<dbReference type="GO" id="GO:0005525">
    <property type="term" value="F:GTP binding"/>
    <property type="evidence" value="ECO:0007669"/>
    <property type="project" value="InterPro"/>
</dbReference>
<dbReference type="Pfam" id="PF00071">
    <property type="entry name" value="Ras"/>
    <property type="match status" value="1"/>
</dbReference>
<keyword evidence="1" id="KW-0547">Nucleotide-binding</keyword>
<gene>
    <name evidence="3" type="ORF">CfP315_0282</name>
</gene>
<feature type="compositionally biased region" description="Basic and acidic residues" evidence="2">
    <location>
        <begin position="77"/>
        <end position="87"/>
    </location>
</feature>
<reference evidence="3" key="1">
    <citation type="journal article" date="2023" name="ISME J.">
        <title>Emergence of putative energy parasites within Clostridia revealed by genome analysis of a novel endosymbiotic clade.</title>
        <authorList>
            <person name="Takahashi K."/>
            <person name="Kuwahara H."/>
            <person name="Horikawa Y."/>
            <person name="Izawa K."/>
            <person name="Kato D."/>
            <person name="Inagaki T."/>
            <person name="Yuki M."/>
            <person name="Ohkuma M."/>
            <person name="Hongoh Y."/>
        </authorList>
    </citation>
    <scope>NUCLEOTIDE SEQUENCE</scope>
    <source>
        <strain evidence="3">CfP3-15</strain>
    </source>
</reference>
<proteinExistence type="predicted"/>
<dbReference type="InterPro" id="IPR001806">
    <property type="entry name" value="Small_GTPase"/>
</dbReference>
<dbReference type="KEGG" id="ips:CfP315_0282"/>
<evidence type="ECO:0000313" key="3">
    <source>
        <dbReference type="EMBL" id="BED91757.1"/>
    </source>
</evidence>
<dbReference type="Gene3D" id="1.10.287.1490">
    <property type="match status" value="1"/>
</dbReference>
<feature type="region of interest" description="Disordered" evidence="2">
    <location>
        <begin position="245"/>
        <end position="276"/>
    </location>
</feature>
<protein>
    <submittedName>
        <fullName evidence="3">Rab family GTPase</fullName>
    </submittedName>
</protein>
<dbReference type="PROSITE" id="PS51419">
    <property type="entry name" value="RAB"/>
    <property type="match status" value="1"/>
</dbReference>
<feature type="region of interest" description="Disordered" evidence="2">
    <location>
        <begin position="1"/>
        <end position="47"/>
    </location>
</feature>
<feature type="region of interest" description="Disordered" evidence="2">
    <location>
        <begin position="77"/>
        <end position="124"/>
    </location>
</feature>
<dbReference type="PRINTS" id="PR00449">
    <property type="entry name" value="RASTRNSFRMNG"/>
</dbReference>
<feature type="compositionally biased region" description="Basic and acidic residues" evidence="2">
    <location>
        <begin position="15"/>
        <end position="37"/>
    </location>
</feature>
<dbReference type="Gene3D" id="3.40.50.300">
    <property type="entry name" value="P-loop containing nucleotide triphosphate hydrolases"/>
    <property type="match status" value="1"/>
</dbReference>
<dbReference type="GO" id="GO:0003924">
    <property type="term" value="F:GTPase activity"/>
    <property type="evidence" value="ECO:0007669"/>
    <property type="project" value="InterPro"/>
</dbReference>
<feature type="compositionally biased region" description="Polar residues" evidence="2">
    <location>
        <begin position="259"/>
        <end position="275"/>
    </location>
</feature>
<feature type="compositionally biased region" description="Acidic residues" evidence="2">
    <location>
        <begin position="97"/>
        <end position="111"/>
    </location>
</feature>
<organism evidence="3">
    <name type="scientific">Candidatus Improbicoccus pseudotrichonymphae</name>
    <dbReference type="NCBI Taxonomy" id="3033792"/>
    <lineage>
        <taxon>Bacteria</taxon>
        <taxon>Bacillati</taxon>
        <taxon>Bacillota</taxon>
        <taxon>Clostridia</taxon>
        <taxon>Candidatus Improbicoccus</taxon>
    </lineage>
</organism>
<accession>A0AA48I0Y5</accession>
<dbReference type="SUPFAM" id="SSF52540">
    <property type="entry name" value="P-loop containing nucleoside triphosphate hydrolases"/>
    <property type="match status" value="1"/>
</dbReference>
<dbReference type="SUPFAM" id="SSF90257">
    <property type="entry name" value="Myosin rod fragments"/>
    <property type="match status" value="1"/>
</dbReference>
<evidence type="ECO:0000256" key="1">
    <source>
        <dbReference type="ARBA" id="ARBA00022741"/>
    </source>
</evidence>